<evidence type="ECO:0008006" key="3">
    <source>
        <dbReference type="Google" id="ProtNLM"/>
    </source>
</evidence>
<dbReference type="SMART" id="SM00028">
    <property type="entry name" value="TPR"/>
    <property type="match status" value="2"/>
</dbReference>
<evidence type="ECO:0000313" key="1">
    <source>
        <dbReference type="EMBL" id="OGF08438.1"/>
    </source>
</evidence>
<dbReference type="Gene3D" id="1.25.40.10">
    <property type="entry name" value="Tetratricopeptide repeat domain"/>
    <property type="match status" value="1"/>
</dbReference>
<dbReference type="SUPFAM" id="SSF48452">
    <property type="entry name" value="TPR-like"/>
    <property type="match status" value="1"/>
</dbReference>
<dbReference type="AlphaFoldDB" id="A0A1F5R1T9"/>
<name>A0A1F5R1T9_9BACT</name>
<sequence length="403" mass="46784">MKKCLPLFLALTAFIGCTHLPIKNLRENESKLGYEFNTFTDTSKALARANWRVLRDPVSKKKYTDSSEAYQLIEKYDIKQNDIKFTDLFVVPKAFNYGQYKSGQEYFNGVAFLRNKKYKDAFDCFKAAIKKDADLLCYSDVYYLMAVCAYNMGDTARAEMCFDNFVNYSESIIPSSFCYKNNRNVNDIKDLAEKGYAVDSLYSGHFTDSCKGPVLKHFPYYGFLSDTPLFNTGLSLNFYQDRVNLRAFTEITFKRFSPYVEYSKDYLGLGLKYQAYRSWDNRIGVLSNIQYQSQDLTANDVNVKFRNYSLGLQTGYYLLPRLCLFLGGRYYYWNENNKYYSTVSGQNIWHNNDAFAGAGFFIWEHLALVGKYSRNQKMQVGITLFGMDVFYNLSDQKGFYFGS</sequence>
<dbReference type="EMBL" id="MFFM01000047">
    <property type="protein sequence ID" value="OGF08438.1"/>
    <property type="molecule type" value="Genomic_DNA"/>
</dbReference>
<dbReference type="InterPro" id="IPR011990">
    <property type="entry name" value="TPR-like_helical_dom_sf"/>
</dbReference>
<organism evidence="1 2">
    <name type="scientific">Candidatus Edwardsbacteria bacterium GWF2_54_11</name>
    <dbReference type="NCBI Taxonomy" id="1817851"/>
    <lineage>
        <taxon>Bacteria</taxon>
        <taxon>Candidatus Edwardsiibacteriota</taxon>
    </lineage>
</organism>
<gene>
    <name evidence="1" type="ORF">A2024_06955</name>
</gene>
<accession>A0A1F5R1T9</accession>
<protein>
    <recommendedName>
        <fullName evidence="3">Tetratricopeptide repeat protein</fullName>
    </recommendedName>
</protein>
<proteinExistence type="predicted"/>
<dbReference type="PROSITE" id="PS51257">
    <property type="entry name" value="PROKAR_LIPOPROTEIN"/>
    <property type="match status" value="1"/>
</dbReference>
<comment type="caution">
    <text evidence="1">The sequence shown here is derived from an EMBL/GenBank/DDBJ whole genome shotgun (WGS) entry which is preliminary data.</text>
</comment>
<dbReference type="InterPro" id="IPR019734">
    <property type="entry name" value="TPR_rpt"/>
</dbReference>
<dbReference type="Proteomes" id="UP000177230">
    <property type="component" value="Unassembled WGS sequence"/>
</dbReference>
<reference evidence="1 2" key="1">
    <citation type="journal article" date="2016" name="Nat. Commun.">
        <title>Thousands of microbial genomes shed light on interconnected biogeochemical processes in an aquifer system.</title>
        <authorList>
            <person name="Anantharaman K."/>
            <person name="Brown C.T."/>
            <person name="Hug L.A."/>
            <person name="Sharon I."/>
            <person name="Castelle C.J."/>
            <person name="Probst A.J."/>
            <person name="Thomas B.C."/>
            <person name="Singh A."/>
            <person name="Wilkins M.J."/>
            <person name="Karaoz U."/>
            <person name="Brodie E.L."/>
            <person name="Williams K.H."/>
            <person name="Hubbard S.S."/>
            <person name="Banfield J.F."/>
        </authorList>
    </citation>
    <scope>NUCLEOTIDE SEQUENCE [LARGE SCALE GENOMIC DNA]</scope>
</reference>
<evidence type="ECO:0000313" key="2">
    <source>
        <dbReference type="Proteomes" id="UP000177230"/>
    </source>
</evidence>